<gene>
    <name evidence="1" type="ORF">EWV77_25155</name>
</gene>
<dbReference type="AlphaFoldDB" id="A0A552H4E2"/>
<protein>
    <submittedName>
        <fullName evidence="1">Uncharacterized protein</fullName>
    </submittedName>
</protein>
<dbReference type="Proteomes" id="UP000320674">
    <property type="component" value="Unassembled WGS sequence"/>
</dbReference>
<accession>A0A552H4E2</accession>
<evidence type="ECO:0000313" key="1">
    <source>
        <dbReference type="EMBL" id="TRU66075.1"/>
    </source>
</evidence>
<organism evidence="1 2">
    <name type="scientific">Microcystis viridis Mv_BB_P_19951000_S68D</name>
    <dbReference type="NCBI Taxonomy" id="2486270"/>
    <lineage>
        <taxon>Bacteria</taxon>
        <taxon>Bacillati</taxon>
        <taxon>Cyanobacteriota</taxon>
        <taxon>Cyanophyceae</taxon>
        <taxon>Oscillatoriophycideae</taxon>
        <taxon>Chroococcales</taxon>
        <taxon>Microcystaceae</taxon>
        <taxon>Microcystis</taxon>
    </lineage>
</organism>
<sequence length="894" mass="94503">MANPIKRLNYFNGQFLRAPDFIDEQTYHLEMGRRHNQKLHTWGIADGLKLQYTIGSSQIEIAEGMAIDSEGREIVLVEKFKRDLSTFLGKTVYITIVYEDELVDKTNETGVEGFTRVQETPTINISENPPSADQLSLQLILGRVTVNTEGKITATDEGEGVNRRRAAGVVAGDLEARSLTLTDPNIDPSQWSQMRLGAAGQADLQSNLRVHGKLEVTGIIQGELANGSVSTNELANGAVTVDKLADNSVNAAKIVDGTVGTAELANGSVTLDKLADNSVNAAKIVDGTVGTAELANGSVTLDKLADNSVNAAKIIDGEVGTAELANGSVTVDKLADNSVTAAKIIDGEVGTAELANGSVTVDKLADNSVTAAKIVDGEVGTAELANGSVTVDKLADNSVTAAKIVDGEVGTNELADDNITENKLAPPLKNKLQDLKEMQYRHNLNLHTFGVAGDGLVVRFANDQTNTPWTPDLTSVELRVSPGIAIDNTGREILQPDPVSYILTIPQTTSSISTFLTIRWDEATQSPIFQDIVSPPQDGSVIILAQVYGYQGEGFFVGDYLRQVASARVSLVKQKVSIEVQGEGLQQALNTNSNSNSQASYTQSNGIINSANASSGQSSAYSSGLSNSVSASANQSSATTYGIYNSSSASGQSSAYSQGLTSYSYASSSQQNAYTTSYGIYASSSAYSPQANPNAASYGIYAESSGTNAKIYGIYTRAYNNGIPLYVEGKAVITGGVSSGHITDRFINRSGQRLRTGDVVKLKGTPIARFSGENNRIPLPEVILCDQENDSKVIGIVDSEAIPGPEVPDTRRGADDPTFIEDGGDLYVVILGTYAHCKVDATEAPIEVGDLLTSSKNPGHAKKATDPKLGTIIGKALEPLEKGTGYIAVFVNIQ</sequence>
<evidence type="ECO:0000313" key="2">
    <source>
        <dbReference type="Proteomes" id="UP000320674"/>
    </source>
</evidence>
<comment type="caution">
    <text evidence="1">The sequence shown here is derived from an EMBL/GenBank/DDBJ whole genome shotgun (WGS) entry which is preliminary data.</text>
</comment>
<dbReference type="EMBL" id="SFAZ01000352">
    <property type="protein sequence ID" value="TRU66075.1"/>
    <property type="molecule type" value="Genomic_DNA"/>
</dbReference>
<name>A0A552H4E2_MICVR</name>
<reference evidence="1 2" key="1">
    <citation type="submission" date="2019-01" db="EMBL/GenBank/DDBJ databases">
        <title>Coherence of Microcystis species and biogeography revealed through population genomics.</title>
        <authorList>
            <person name="Perez-Carrascal O.M."/>
            <person name="Terrat Y."/>
            <person name="Giani A."/>
            <person name="Fortin N."/>
            <person name="Tromas N."/>
            <person name="Shapiro B.J."/>
        </authorList>
    </citation>
    <scope>NUCLEOTIDE SEQUENCE [LARGE SCALE GENOMIC DNA]</scope>
    <source>
        <strain evidence="1">Mv_BB_P_19951000_S68D</strain>
    </source>
</reference>
<proteinExistence type="predicted"/>